<reference evidence="8 9" key="1">
    <citation type="journal article" date="2014" name="Genome Biol.">
        <title>Transcriptome and methylome profiling reveals relics of genome dominance in the mesopolyploid Brassica oleracea.</title>
        <authorList>
            <person name="Parkin I.A."/>
            <person name="Koh C."/>
            <person name="Tang H."/>
            <person name="Robinson S.J."/>
            <person name="Kagale S."/>
            <person name="Clarke W.E."/>
            <person name="Town C.D."/>
            <person name="Nixon J."/>
            <person name="Krishnakumar V."/>
            <person name="Bidwell S.L."/>
            <person name="Denoeud F."/>
            <person name="Belcram H."/>
            <person name="Links M.G."/>
            <person name="Just J."/>
            <person name="Clarke C."/>
            <person name="Bender T."/>
            <person name="Huebert T."/>
            <person name="Mason A.S."/>
            <person name="Pires J.C."/>
            <person name="Barker G."/>
            <person name="Moore J."/>
            <person name="Walley P.G."/>
            <person name="Manoli S."/>
            <person name="Batley J."/>
            <person name="Edwards D."/>
            <person name="Nelson M.N."/>
            <person name="Wang X."/>
            <person name="Paterson A.H."/>
            <person name="King G."/>
            <person name="Bancroft I."/>
            <person name="Chalhoub B."/>
            <person name="Sharpe A.G."/>
        </authorList>
    </citation>
    <scope>NUCLEOTIDE SEQUENCE</scope>
    <source>
        <strain evidence="8 9">cv. TO1000</strain>
    </source>
</reference>
<dbReference type="SUPFAM" id="SSF49562">
    <property type="entry name" value="C2 domain (Calcium/lipid-binding domain, CaLB)"/>
    <property type="match status" value="1"/>
</dbReference>
<dbReference type="PANTHER" id="PTHR45733">
    <property type="entry name" value="FORMIN-J"/>
    <property type="match status" value="1"/>
</dbReference>
<feature type="compositionally biased region" description="Low complexity" evidence="5">
    <location>
        <begin position="1035"/>
        <end position="1044"/>
    </location>
</feature>
<dbReference type="Pfam" id="PF10409">
    <property type="entry name" value="PTEN_C2"/>
    <property type="match status" value="1"/>
</dbReference>
<dbReference type="EnsemblPlants" id="Bo3g004520.1">
    <property type="protein sequence ID" value="Bo3g004520.1"/>
    <property type="gene ID" value="Bo3g004520"/>
</dbReference>
<dbReference type="KEGG" id="boe:106335426"/>
<dbReference type="GO" id="GO:0004721">
    <property type="term" value="F:phosphoprotein phosphatase activity"/>
    <property type="evidence" value="ECO:0007669"/>
    <property type="project" value="UniProtKB-KW"/>
</dbReference>
<dbReference type="InterPro" id="IPR029021">
    <property type="entry name" value="Prot-tyrosine_phosphatase-like"/>
</dbReference>
<dbReference type="InterPro" id="IPR042201">
    <property type="entry name" value="FH2_Formin_sf"/>
</dbReference>
<evidence type="ECO:0000256" key="1">
    <source>
        <dbReference type="ARBA" id="ARBA00006468"/>
    </source>
</evidence>
<organism evidence="8 9">
    <name type="scientific">Brassica oleracea var. oleracea</name>
    <dbReference type="NCBI Taxonomy" id="109376"/>
    <lineage>
        <taxon>Eukaryota</taxon>
        <taxon>Viridiplantae</taxon>
        <taxon>Streptophyta</taxon>
        <taxon>Embryophyta</taxon>
        <taxon>Tracheophyta</taxon>
        <taxon>Spermatophyta</taxon>
        <taxon>Magnoliopsida</taxon>
        <taxon>eudicotyledons</taxon>
        <taxon>Gunneridae</taxon>
        <taxon>Pentapetalae</taxon>
        <taxon>rosids</taxon>
        <taxon>malvids</taxon>
        <taxon>Brassicales</taxon>
        <taxon>Brassicaceae</taxon>
        <taxon>Brassiceae</taxon>
        <taxon>Brassica</taxon>
    </lineage>
</organism>
<dbReference type="InterPro" id="IPR015425">
    <property type="entry name" value="FH2_Formin"/>
</dbReference>
<feature type="compositionally biased region" description="Pro residues" evidence="5">
    <location>
        <begin position="603"/>
        <end position="625"/>
    </location>
</feature>
<evidence type="ECO:0000256" key="4">
    <source>
        <dbReference type="SAM" id="Coils"/>
    </source>
</evidence>
<dbReference type="PANTHER" id="PTHR45733:SF10">
    <property type="entry name" value="FORMIN-LIKE PROTEIN 15A-RELATED"/>
    <property type="match status" value="1"/>
</dbReference>
<evidence type="ECO:0000256" key="5">
    <source>
        <dbReference type="SAM" id="MobiDB-lite"/>
    </source>
</evidence>
<feature type="compositionally biased region" description="Basic and acidic residues" evidence="5">
    <location>
        <begin position="454"/>
        <end position="486"/>
    </location>
</feature>
<evidence type="ECO:0000313" key="8">
    <source>
        <dbReference type="EnsemblPlants" id="Bo3g004520.1"/>
    </source>
</evidence>
<dbReference type="InterPro" id="IPR014020">
    <property type="entry name" value="Tensin_C2-dom"/>
</dbReference>
<dbReference type="Gene3D" id="1.20.58.2220">
    <property type="entry name" value="Formin, FH2 domain"/>
    <property type="match status" value="1"/>
</dbReference>
<sequence length="1451" mass="158085">MALFRRFFYKKPPDHLLEISERLYVFDCCFSSDVMGEDEYKLYLGGIVAQLQDHFPDASFMVFNFREGDQRSQISDVLSQYDMTVMDYPRHYESCPLLPLEMIHHFLKSSESWLSLEGQQNVLLMHCERGGWPVLAFMLSGLLLYRKQYQGEVKTLEMVHKQAPKELLHLLSPLNPQPSQLRYLQYISRRDLGSDWPPSETPLLLDCLILRDLPRFEGREGCRPIVRVYGQDPKAKANRSSVVLFSTPKTKKHTRLYQQEECILVKLDIQCRVQGDVVLECIHLHDDLVHEEMVFRIMFHTAFVRANIFIVQREEMDILWDAKNQFPKEFKAEVLFSGADSVVPAIATSPVSDDDENDFDMASPEEFYEVEEIFSDAVDGHELKRGDSDGFVVVDSASDDSEGKEVWKGDVEPNAFLDCASDDSNHKHEASADPVKDITVDDVQYRSDGTSIDSVKDIGIDDGDDQRKRRTMEAKENDSRTAEKAQAKPRKQVGANAKLAGDALKPKSNVRMAKPNAVSRWIPSNKGSYKDSMHVAYPHTRINSAPASITTSLKDGKRATSPDGVVTKDAKSKNLRASVSSPDVRSRAPSCLSPEFSPKEKPPSLPASPHYAPPPPQHSPSPPELPSLTSEAASLPPPPPPPPTYSSRSQNDSYSQKSQIPPPPPPPPFASKRPNSGTMLPPPPPPPPLASEKPKTGTVLPPLPLSPPWKSVYASALATPTTRSTSGQTSSQSQTSQLPLPPPPPPPPPFASVRRNSETMLPPPPPPPPWKSVYTSTLETHEACSTSYNFPPPPPPPPPFGSSNAPKENGDHVTPSPLPYLSIAPSPSPKSSPINGFSAPPPPFSKAHSVPVPPPPPPSYGSSTPPPPQPPSYGTPPPPPPPFGKTSPLPPPPPPPPSGSSGPPPPPPPPFGSSCPPPPPPPPFRSRGPPPPPMGAPPPPPPPMHGRAPPPPPPPGAPPPPPPPMRGGAPPPPPPPGGRVPGGPPPPPPPGGRAPGPPPPPGPRPPGGGPPPPPGPRPPGGGPPDLKGAGRGRGLSRPGLGSSAQKKSSLKPLHWVKVTRALQGSLWDELQRQGQTAPEFDVSEIETLFSAIVPKPVDKSRKKSVGAKPEKVQLIDLRRANNTEIMLTKVKMPLPDMMAAVLAMDDTVLDSDQIENLIKFCPTKEEMELLKNYTGDKAVLGKCEQYFLELMKVPRVESKMRVFSFKIQFGTQITEFKKSLTAVNSACEEVRTSPKLKEIMKKILYLGNTLNQGTARGAAVGFKLDSLLKLSDTRAANSKMTLMHYLCKVLASQGSDLLDFPKDLESLESASKIQLKSLAEEMQAIIKGLEKLNQELNASESDGPVSEVFRKTLKDFISVATTETAAVTSLYSVVGNNADALAHYFGEDPKRCPFEQVTATLLNFIRLFKKAHEENIKQEELERKKAAKEAEMEKEKAKGVNLTKTADDDDS</sequence>
<dbReference type="RefSeq" id="XP_013629401.1">
    <property type="nucleotide sequence ID" value="XM_013773947.1"/>
</dbReference>
<keyword evidence="9" id="KW-1185">Reference proteome</keyword>
<feature type="compositionally biased region" description="Pro residues" evidence="5">
    <location>
        <begin position="761"/>
        <end position="770"/>
    </location>
</feature>
<dbReference type="SMART" id="SM00498">
    <property type="entry name" value="FH2"/>
    <property type="match status" value="1"/>
</dbReference>
<dbReference type="PROSITE" id="PS51182">
    <property type="entry name" value="C2_TENSIN"/>
    <property type="match status" value="1"/>
</dbReference>
<dbReference type="InterPro" id="IPR035892">
    <property type="entry name" value="C2_domain_sf"/>
</dbReference>
<feature type="compositionally biased region" description="Pro residues" evidence="5">
    <location>
        <begin position="635"/>
        <end position="644"/>
    </location>
</feature>
<dbReference type="OMA" id="IVQREEM"/>
<evidence type="ECO:0000256" key="2">
    <source>
        <dbReference type="ARBA" id="ARBA00022912"/>
    </source>
</evidence>
<feature type="domain" description="FH2" evidence="7">
    <location>
        <begin position="1040"/>
        <end position="1434"/>
    </location>
</feature>
<proteinExistence type="inferred from homology"/>
<feature type="compositionally biased region" description="Polar residues" evidence="5">
    <location>
        <begin position="645"/>
        <end position="659"/>
    </location>
</feature>
<feature type="compositionally biased region" description="Pro residues" evidence="5">
    <location>
        <begin position="739"/>
        <end position="750"/>
    </location>
</feature>
<feature type="coiled-coil region" evidence="4">
    <location>
        <begin position="1315"/>
        <end position="1342"/>
    </location>
</feature>
<dbReference type="eggNOG" id="KOG1922">
    <property type="taxonomic scope" value="Eukaryota"/>
</dbReference>
<dbReference type="PRINTS" id="PR01217">
    <property type="entry name" value="PRICHEXTENSN"/>
</dbReference>
<evidence type="ECO:0000256" key="3">
    <source>
        <dbReference type="RuleBase" id="RU361260"/>
    </source>
</evidence>
<evidence type="ECO:0000259" key="6">
    <source>
        <dbReference type="PROSITE" id="PS51182"/>
    </source>
</evidence>
<dbReference type="FunFam" id="1.20.58.2220:FF:000020">
    <property type="entry name" value="Formin-like protein"/>
    <property type="match status" value="1"/>
</dbReference>
<feature type="region of interest" description="Disordered" evidence="5">
    <location>
        <begin position="420"/>
        <end position="1049"/>
    </location>
</feature>
<dbReference type="InterPro" id="IPR051144">
    <property type="entry name" value="Formin_homology_domain"/>
</dbReference>
<feature type="compositionally biased region" description="Pro residues" evidence="5">
    <location>
        <begin position="790"/>
        <end position="800"/>
    </location>
</feature>
<keyword evidence="4" id="KW-0175">Coiled coil</keyword>
<dbReference type="SMART" id="SM01326">
    <property type="entry name" value="PTEN_C2"/>
    <property type="match status" value="1"/>
</dbReference>
<feature type="compositionally biased region" description="Pro residues" evidence="5">
    <location>
        <begin position="660"/>
        <end position="669"/>
    </location>
</feature>
<feature type="domain" description="C2 tensin-type" evidence="6">
    <location>
        <begin position="200"/>
        <end position="339"/>
    </location>
</feature>
<feature type="compositionally biased region" description="Basic and acidic residues" evidence="5">
    <location>
        <begin position="423"/>
        <end position="445"/>
    </location>
</feature>
<dbReference type="Proteomes" id="UP000032141">
    <property type="component" value="Chromosome C3"/>
</dbReference>
<accession>A0A0D3B067</accession>
<dbReference type="Pfam" id="PF02181">
    <property type="entry name" value="FH2"/>
    <property type="match status" value="1"/>
</dbReference>
<dbReference type="Gene3D" id="2.60.40.1110">
    <property type="match status" value="1"/>
</dbReference>
<keyword evidence="2" id="KW-0378">Hydrolase</keyword>
<dbReference type="GeneID" id="106335426"/>
<feature type="compositionally biased region" description="Basic and acidic residues" evidence="5">
    <location>
        <begin position="1427"/>
        <end position="1438"/>
    </location>
</feature>
<name>A0A0D3B067_BRAOL</name>
<feature type="compositionally biased region" description="Pro residues" evidence="5">
    <location>
        <begin position="851"/>
        <end position="1022"/>
    </location>
</feature>
<protein>
    <recommendedName>
        <fullName evidence="3">Formin-like protein</fullName>
    </recommendedName>
</protein>
<feature type="compositionally biased region" description="Low complexity" evidence="5">
    <location>
        <begin position="719"/>
        <end position="738"/>
    </location>
</feature>
<dbReference type="SUPFAM" id="SSF52799">
    <property type="entry name" value="(Phosphotyrosine protein) phosphatases II"/>
    <property type="match status" value="1"/>
</dbReference>
<feature type="compositionally biased region" description="Pro residues" evidence="5">
    <location>
        <begin position="680"/>
        <end position="689"/>
    </location>
</feature>
<comment type="similarity">
    <text evidence="1">Belongs to the formin-like family. Class-II subfamily.</text>
</comment>
<dbReference type="Gene3D" id="3.90.190.10">
    <property type="entry name" value="Protein tyrosine phosphatase superfamily"/>
    <property type="match status" value="1"/>
</dbReference>
<keyword evidence="2" id="KW-0904">Protein phosphatase</keyword>
<dbReference type="STRING" id="109376.A0A0D3B067"/>
<dbReference type="HOGENOM" id="CLU_002558_0_1_1"/>
<dbReference type="PROSITE" id="PS51444">
    <property type="entry name" value="FH2"/>
    <property type="match status" value="1"/>
</dbReference>
<feature type="compositionally biased region" description="Polar residues" evidence="5">
    <location>
        <begin position="773"/>
        <end position="789"/>
    </location>
</feature>
<feature type="compositionally biased region" description="Basic and acidic residues" evidence="5">
    <location>
        <begin position="554"/>
        <end position="572"/>
    </location>
</feature>
<feature type="region of interest" description="Disordered" evidence="5">
    <location>
        <begin position="1427"/>
        <end position="1451"/>
    </location>
</feature>
<reference evidence="8" key="2">
    <citation type="submission" date="2015-03" db="UniProtKB">
        <authorList>
            <consortium name="EnsemblPlants"/>
        </authorList>
    </citation>
    <scope>IDENTIFICATION</scope>
</reference>
<evidence type="ECO:0000259" key="7">
    <source>
        <dbReference type="PROSITE" id="PS51444"/>
    </source>
</evidence>
<dbReference type="OrthoDB" id="1668162at2759"/>
<dbReference type="Gramene" id="Bo3g004520.1">
    <property type="protein sequence ID" value="Bo3g004520.1"/>
    <property type="gene ID" value="Bo3g004520"/>
</dbReference>
<dbReference type="SUPFAM" id="SSF101447">
    <property type="entry name" value="Formin homology 2 domain (FH2 domain)"/>
    <property type="match status" value="1"/>
</dbReference>
<feature type="compositionally biased region" description="Polar residues" evidence="5">
    <location>
        <begin position="541"/>
        <end position="553"/>
    </location>
</feature>
<evidence type="ECO:0000313" key="9">
    <source>
        <dbReference type="Proteomes" id="UP000032141"/>
    </source>
</evidence>